<protein>
    <recommendedName>
        <fullName evidence="1">F-box protein AT5G49610-like beta-propeller domain-containing protein</fullName>
    </recommendedName>
</protein>
<evidence type="ECO:0000259" key="1">
    <source>
        <dbReference type="Pfam" id="PF23635"/>
    </source>
</evidence>
<dbReference type="InterPro" id="IPR056594">
    <property type="entry name" value="AT5G49610-like_b-prop"/>
</dbReference>
<accession>A0A8T0W8E5</accession>
<dbReference type="PANTHER" id="PTHR33186:SF15">
    <property type="entry name" value="OS06G0249850 PROTEIN"/>
    <property type="match status" value="1"/>
</dbReference>
<dbReference type="Pfam" id="PF23635">
    <property type="entry name" value="Beta-prop_AT5G49610-like"/>
    <property type="match status" value="1"/>
</dbReference>
<comment type="caution">
    <text evidence="2">The sequence shown here is derived from an EMBL/GenBank/DDBJ whole genome shotgun (WGS) entry which is preliminary data.</text>
</comment>
<dbReference type="PROSITE" id="PS51257">
    <property type="entry name" value="PROKAR_LIPOPROTEIN"/>
    <property type="match status" value="1"/>
</dbReference>
<dbReference type="PANTHER" id="PTHR33186">
    <property type="entry name" value="OS10G0136150 PROTEIN-RELATED"/>
    <property type="match status" value="1"/>
</dbReference>
<evidence type="ECO:0000313" key="3">
    <source>
        <dbReference type="Proteomes" id="UP000823388"/>
    </source>
</evidence>
<gene>
    <name evidence="2" type="ORF">PVAP13_2KG003300</name>
</gene>
<keyword evidence="3" id="KW-1185">Reference proteome</keyword>
<dbReference type="AlphaFoldDB" id="A0A8T0W8E5"/>
<name>A0A8T0W8E5_PANVG</name>
<proteinExistence type="predicted"/>
<reference evidence="2" key="1">
    <citation type="submission" date="2020-05" db="EMBL/GenBank/DDBJ databases">
        <title>WGS assembly of Panicum virgatum.</title>
        <authorList>
            <person name="Lovell J.T."/>
            <person name="Jenkins J."/>
            <person name="Shu S."/>
            <person name="Juenger T.E."/>
            <person name="Schmutz J."/>
        </authorList>
    </citation>
    <scope>NUCLEOTIDE SEQUENCE</scope>
    <source>
        <strain evidence="2">AP13</strain>
    </source>
</reference>
<dbReference type="Proteomes" id="UP000823388">
    <property type="component" value="Chromosome 2K"/>
</dbReference>
<evidence type="ECO:0000313" key="2">
    <source>
        <dbReference type="EMBL" id="KAG2639549.1"/>
    </source>
</evidence>
<feature type="domain" description="F-box protein AT5G49610-like beta-propeller" evidence="1">
    <location>
        <begin position="38"/>
        <end position="224"/>
    </location>
</feature>
<organism evidence="2 3">
    <name type="scientific">Panicum virgatum</name>
    <name type="common">Blackwell switchgrass</name>
    <dbReference type="NCBI Taxonomy" id="38727"/>
    <lineage>
        <taxon>Eukaryota</taxon>
        <taxon>Viridiplantae</taxon>
        <taxon>Streptophyta</taxon>
        <taxon>Embryophyta</taxon>
        <taxon>Tracheophyta</taxon>
        <taxon>Spermatophyta</taxon>
        <taxon>Magnoliopsida</taxon>
        <taxon>Liliopsida</taxon>
        <taxon>Poales</taxon>
        <taxon>Poaceae</taxon>
        <taxon>PACMAD clade</taxon>
        <taxon>Panicoideae</taxon>
        <taxon>Panicodae</taxon>
        <taxon>Paniceae</taxon>
        <taxon>Panicinae</taxon>
        <taxon>Panicum</taxon>
        <taxon>Panicum sect. Hiantes</taxon>
    </lineage>
</organism>
<sequence length="237" mass="26105">MPPDRPDSWTTAVLCAAAATGTGACDHLDCHDGPFIVVLVGTDTKGMFSYVFSSETYKWSEVTTAEHPGDCISWNRSTLVENALHFMFEKNDRILKYDLRTRGMSLMELPRYVGTNLISEAFIELMTTKEGRLGFARLEESKLCLWSRDHGDVGWVSSIAIELDKMLPFDASLADTTFLVGFAEGVGVIFVRVGDGVFTIDLQSCKVIKVYEGPIISCVVPYMSFCTPALRAASTDA</sequence>
<dbReference type="EMBL" id="CM029039">
    <property type="protein sequence ID" value="KAG2639549.1"/>
    <property type="molecule type" value="Genomic_DNA"/>
</dbReference>